<evidence type="ECO:0000313" key="5">
    <source>
        <dbReference type="Proteomes" id="UP000467193"/>
    </source>
</evidence>
<dbReference type="PANTHER" id="PTHR45688:SF13">
    <property type="entry name" value="ALANINE--GLYOXYLATE AMINOTRANSFERASE 2-LIKE"/>
    <property type="match status" value="1"/>
</dbReference>
<dbReference type="SUPFAM" id="SSF53383">
    <property type="entry name" value="PLP-dependent transferases"/>
    <property type="match status" value="1"/>
</dbReference>
<keyword evidence="2" id="KW-0663">Pyridoxal phosphate</keyword>
<dbReference type="InterPro" id="IPR002575">
    <property type="entry name" value="Aminoglycoside_PTrfase"/>
</dbReference>
<dbReference type="AlphaFoldDB" id="A0A7I7QM47"/>
<dbReference type="InterPro" id="IPR015424">
    <property type="entry name" value="PyrdxlP-dep_Trfase"/>
</dbReference>
<dbReference type="GO" id="GO:0008483">
    <property type="term" value="F:transaminase activity"/>
    <property type="evidence" value="ECO:0007669"/>
    <property type="project" value="UniProtKB-KW"/>
</dbReference>
<reference evidence="4 5" key="1">
    <citation type="journal article" date="2019" name="Emerg. Microbes Infect.">
        <title>Comprehensive subspecies identification of 175 nontuberculous mycobacteria species based on 7547 genomic profiles.</title>
        <authorList>
            <person name="Matsumoto Y."/>
            <person name="Kinjo T."/>
            <person name="Motooka D."/>
            <person name="Nabeya D."/>
            <person name="Jung N."/>
            <person name="Uechi K."/>
            <person name="Horii T."/>
            <person name="Iida T."/>
            <person name="Fujita J."/>
            <person name="Nakamura S."/>
        </authorList>
    </citation>
    <scope>NUCLEOTIDE SEQUENCE [LARGE SCALE GENOMIC DNA]</scope>
    <source>
        <strain evidence="4 5">JCM 17899</strain>
    </source>
</reference>
<proteinExistence type="inferred from homology"/>
<dbReference type="InterPro" id="IPR015421">
    <property type="entry name" value="PyrdxlP-dep_Trfase_major"/>
</dbReference>
<dbReference type="NCBIfam" id="NF004800">
    <property type="entry name" value="PRK06149.1"/>
    <property type="match status" value="1"/>
</dbReference>
<dbReference type="InterPro" id="IPR011009">
    <property type="entry name" value="Kinase-like_dom_sf"/>
</dbReference>
<evidence type="ECO:0000256" key="1">
    <source>
        <dbReference type="ARBA" id="ARBA00008954"/>
    </source>
</evidence>
<dbReference type="GO" id="GO:0030170">
    <property type="term" value="F:pyridoxal phosphate binding"/>
    <property type="evidence" value="ECO:0007669"/>
    <property type="project" value="InterPro"/>
</dbReference>
<dbReference type="Gene3D" id="3.90.1150.10">
    <property type="entry name" value="Aspartate Aminotransferase, domain 1"/>
    <property type="match status" value="1"/>
</dbReference>
<dbReference type="CDD" id="cd00610">
    <property type="entry name" value="OAT_like"/>
    <property type="match status" value="1"/>
</dbReference>
<dbReference type="Gene3D" id="3.90.1200.10">
    <property type="match status" value="1"/>
</dbReference>
<evidence type="ECO:0000313" key="4">
    <source>
        <dbReference type="EMBL" id="BBY27449.1"/>
    </source>
</evidence>
<comment type="similarity">
    <text evidence="1">Belongs to the class-III pyridoxal-phosphate-dependent aminotransferase family.</text>
</comment>
<feature type="domain" description="Aminoglycoside phosphotransferase" evidence="3">
    <location>
        <begin position="44"/>
        <end position="266"/>
    </location>
</feature>
<keyword evidence="4" id="KW-0808">Transferase</keyword>
<name>A0A7I7QM47_9MYCO</name>
<keyword evidence="4" id="KW-0032">Aminotransferase</keyword>
<dbReference type="Proteomes" id="UP000467193">
    <property type="component" value="Chromosome"/>
</dbReference>
<dbReference type="InterPro" id="IPR005814">
    <property type="entry name" value="Aminotrans_3"/>
</dbReference>
<evidence type="ECO:0000259" key="3">
    <source>
        <dbReference type="Pfam" id="PF01636"/>
    </source>
</evidence>
<dbReference type="RefSeq" id="WP_163796322.1">
    <property type="nucleotide sequence ID" value="NZ_AP022588.1"/>
</dbReference>
<dbReference type="Pfam" id="PF01636">
    <property type="entry name" value="APH"/>
    <property type="match status" value="1"/>
</dbReference>
<dbReference type="InterPro" id="IPR015422">
    <property type="entry name" value="PyrdxlP-dep_Trfase_small"/>
</dbReference>
<dbReference type="Gene3D" id="3.40.640.10">
    <property type="entry name" value="Type I PLP-dependent aspartate aminotransferase-like (Major domain)"/>
    <property type="match status" value="1"/>
</dbReference>
<accession>A0A7I7QM47</accession>
<gene>
    <name evidence="4" type="ORF">MSEDJ_15450</name>
</gene>
<protein>
    <submittedName>
        <fullName evidence="4">4-aminobutyrate aminotransferase</fullName>
    </submittedName>
</protein>
<sequence>MSNKTIGYDFFARPEIAALRISDAEAESLGAQHFGHPVIAESLGSQQDQNFMLTTDDGRRIGVLKIANPVFSEAEVRAQDDAVQLVQAAEPQLRLATALPGVDGRTHRTVRHSDGTSLIARVLRYLPGPTVEADTYLGADVARQMGDVCGRVSRALRSFDHPGLDRTLAWDPQHVPAVTEKLISYQDDEGRRDQLLHVVARAWKILERLGGELPRQAVHLDLTNSNLIAEPGDPRRYDGILDFGDLCRTWAVAELACTATSVLHHPGADALSALPTVTGFHAVRPLSTAEAQAVWPLVVIRAAILVLNGTMQVSIEPDNEYAVTGLHDEWRMFDTAVAVPIEVMSTLICDALSLPRPGGVTLPDDYVPLVAGQPAVLDLSTTAPVWDRGAWLHPDAIERALGAARATGASVAVSAYAQPRLDQAAPLRDTEPATLPTFCDAWFFEATALRAPWAGVTRRTDHGFTLSAADDDVVLDVTLDAEDDAALQGLQIGEVTAGSALTTVAAVRRIRVQVRRADGPAVPPFVAPRYGPGWLALTADPAALLSAPDGDTPESSAELLERRGRYLADVQEHYYVSPPRIERGWRHHLLSTDGRSYLDMVNNVALLGHSHPRLSDAVGRQYELLNTNSRFNYSAIAEFTAKIAARLPPSLDQIFLVNSGSEAGDLAMRLALGTTGRQHLVSMGEAYHGWTYLTDAVSTSTADNPNALTTRPGWVHTVESANSYRGRYRGAQAHQYARDAVADIGKLAADGVDLAGFIAEPVYGNAGGMALPDGYLKQVYAAIRDVGGLAIADEVQVGYGRLGQWFWGFEQQDVVPDVVSVAKAVGNGYPLGIVATTKVIAEAYRSQGYFFSSAGGSPASCVVGSTVLDILEDEDLQGNARRVGGHLVGRLLELAERHSIIGTVHGHGLYLGVELVRDRDTLEPATEETLAICERMLDKGVVIQPTGDRMCVLKVKPPLCLDQTGADYFVDALDSVLTEGW</sequence>
<dbReference type="KEGG" id="msei:MSEDJ_15450"/>
<dbReference type="PANTHER" id="PTHR45688">
    <property type="match status" value="1"/>
</dbReference>
<dbReference type="SUPFAM" id="SSF56112">
    <property type="entry name" value="Protein kinase-like (PK-like)"/>
    <property type="match status" value="1"/>
</dbReference>
<keyword evidence="5" id="KW-1185">Reference proteome</keyword>
<dbReference type="Pfam" id="PF00202">
    <property type="entry name" value="Aminotran_3"/>
    <property type="match status" value="1"/>
</dbReference>
<evidence type="ECO:0000256" key="2">
    <source>
        <dbReference type="ARBA" id="ARBA00022898"/>
    </source>
</evidence>
<organism evidence="4 5">
    <name type="scientific">Mycolicibacterium sediminis</name>
    <dbReference type="NCBI Taxonomy" id="1286180"/>
    <lineage>
        <taxon>Bacteria</taxon>
        <taxon>Bacillati</taxon>
        <taxon>Actinomycetota</taxon>
        <taxon>Actinomycetes</taxon>
        <taxon>Mycobacteriales</taxon>
        <taxon>Mycobacteriaceae</taxon>
        <taxon>Mycolicibacterium</taxon>
    </lineage>
</organism>
<dbReference type="EMBL" id="AP022588">
    <property type="protein sequence ID" value="BBY27449.1"/>
    <property type="molecule type" value="Genomic_DNA"/>
</dbReference>